<evidence type="ECO:0000256" key="1">
    <source>
        <dbReference type="SAM" id="SignalP"/>
    </source>
</evidence>
<accession>A0ABR9PTY9</accession>
<feature type="signal peptide" evidence="1">
    <location>
        <begin position="1"/>
        <end position="20"/>
    </location>
</feature>
<keyword evidence="3" id="KW-1185">Reference proteome</keyword>
<feature type="chain" id="PRO_5046344825" evidence="1">
    <location>
        <begin position="21"/>
        <end position="301"/>
    </location>
</feature>
<evidence type="ECO:0000313" key="3">
    <source>
        <dbReference type="Proteomes" id="UP001516472"/>
    </source>
</evidence>
<evidence type="ECO:0000313" key="2">
    <source>
        <dbReference type="EMBL" id="MBE4751403.1"/>
    </source>
</evidence>
<comment type="caution">
    <text evidence="2">The sequence shown here is derived from an EMBL/GenBank/DDBJ whole genome shotgun (WGS) entry which is preliminary data.</text>
</comment>
<organism evidence="2 3">
    <name type="scientific">Corallococcus soli</name>
    <dbReference type="NCBI Taxonomy" id="2710757"/>
    <lineage>
        <taxon>Bacteria</taxon>
        <taxon>Pseudomonadati</taxon>
        <taxon>Myxococcota</taxon>
        <taxon>Myxococcia</taxon>
        <taxon>Myxococcales</taxon>
        <taxon>Cystobacterineae</taxon>
        <taxon>Myxococcaceae</taxon>
        <taxon>Corallococcus</taxon>
    </lineage>
</organism>
<dbReference type="InterPro" id="IPR011754">
    <property type="entry name" value="Mxa_paralog_2268"/>
</dbReference>
<keyword evidence="1" id="KW-0732">Signal</keyword>
<gene>
    <name evidence="2" type="ORF">G4177_24830</name>
</gene>
<proteinExistence type="predicted"/>
<dbReference type="EMBL" id="JAAIYO010000008">
    <property type="protein sequence ID" value="MBE4751403.1"/>
    <property type="molecule type" value="Genomic_DNA"/>
</dbReference>
<protein>
    <submittedName>
        <fullName evidence="2">DUF2381 family protein</fullName>
    </submittedName>
</protein>
<dbReference type="Pfam" id="PF09544">
    <property type="entry name" value="DUF2381"/>
    <property type="match status" value="1"/>
</dbReference>
<reference evidence="2 3" key="1">
    <citation type="submission" date="2020-02" db="EMBL/GenBank/DDBJ databases">
        <authorList>
            <person name="Babadi Z.K."/>
            <person name="Risdian C."/>
            <person name="Ebrahimipour G.H."/>
            <person name="Wink J."/>
        </authorList>
    </citation>
    <scope>NUCLEOTIDE SEQUENCE [LARGE SCALE GENOMIC DNA]</scope>
    <source>
        <strain evidence="2 3">ZKHCc1 1396</strain>
    </source>
</reference>
<dbReference type="NCBIfam" id="TIGR02268">
    <property type="entry name" value="Myxococcus xanthus paralogous family TIGR02268"/>
    <property type="match status" value="1"/>
</dbReference>
<dbReference type="Proteomes" id="UP001516472">
    <property type="component" value="Unassembled WGS sequence"/>
</dbReference>
<name>A0ABR9PTY9_9BACT</name>
<sequence length="301" mass="32280">MPRFAALLFLLLGAAVPAQAVPGARERQDRRLALTGSAAEPVPVLRVAGGVLTALVFDAPLERDSLELEGRERFRLVDVGERSVLLEPVADLAPGERLGLRVRFSEGERAEPAVLMLVTHPSDVDARVRIFRRALSVPALQAELAEVRAQLMAQGAELAELRSRREATGPSRLALAGLLDGAGVVTSRVEFSETKESLAALLESVGGFSLRAQTWGLVSVTVRNNGPTAWTPVEARLTEPGNGERTRVLRVHMTQPQIGPGEQVVVVVEAAAPPWNRGAAFSLELLDASGARRLLLTRVVL</sequence>